<keyword evidence="3" id="KW-1185">Reference proteome</keyword>
<protein>
    <submittedName>
        <fullName evidence="2">Uncharacterized protein</fullName>
    </submittedName>
</protein>
<accession>A0A1V3C1I5</accession>
<dbReference type="EMBL" id="MCOK01000001">
    <property type="protein sequence ID" value="OOC54585.1"/>
    <property type="molecule type" value="Genomic_DNA"/>
</dbReference>
<evidence type="ECO:0000313" key="2">
    <source>
        <dbReference type="EMBL" id="OOC54585.1"/>
    </source>
</evidence>
<proteinExistence type="predicted"/>
<dbReference type="OrthoDB" id="3428544at2"/>
<dbReference type="AlphaFoldDB" id="A0A1V3C1I5"/>
<sequence>MRVVNLTPHVVTVVDERSRVIRRWPGASRPARVEAVRVPVGLEVAGVPLMAEKRTRADLPEPQEGVWFIVSSVVVCAHPERRDLLVPSDLVRDGSGVVTACRSFVVGGAPVRVGGRPPEDTPVPGGEKVNA</sequence>
<dbReference type="Proteomes" id="UP000189004">
    <property type="component" value="Unassembled WGS sequence"/>
</dbReference>
<name>A0A1V3C1I5_9ACTN</name>
<reference evidence="3" key="1">
    <citation type="submission" date="2016-08" db="EMBL/GenBank/DDBJ databases">
        <authorList>
            <person name="Tokovenko B."/>
            <person name="Kalinowski J."/>
        </authorList>
    </citation>
    <scope>NUCLEOTIDE SEQUENCE [LARGE SCALE GENOMIC DNA]</scope>
    <source>
        <strain evidence="3">UTMC102</strain>
    </source>
</reference>
<evidence type="ECO:0000313" key="3">
    <source>
        <dbReference type="Proteomes" id="UP000189004"/>
    </source>
</evidence>
<evidence type="ECO:0000256" key="1">
    <source>
        <dbReference type="SAM" id="MobiDB-lite"/>
    </source>
</evidence>
<dbReference type="RefSeq" id="WP_077690988.1">
    <property type="nucleotide sequence ID" value="NZ_MCOK01000001.1"/>
</dbReference>
<gene>
    <name evidence="2" type="ORF">NOSIN_12815</name>
</gene>
<comment type="caution">
    <text evidence="2">The sequence shown here is derived from an EMBL/GenBank/DDBJ whole genome shotgun (WGS) entry which is preliminary data.</text>
</comment>
<organism evidence="2 3">
    <name type="scientific">Nocardiopsis sinuspersici</name>
    <dbReference type="NCBI Taxonomy" id="501010"/>
    <lineage>
        <taxon>Bacteria</taxon>
        <taxon>Bacillati</taxon>
        <taxon>Actinomycetota</taxon>
        <taxon>Actinomycetes</taxon>
        <taxon>Streptosporangiales</taxon>
        <taxon>Nocardiopsidaceae</taxon>
        <taxon>Nocardiopsis</taxon>
    </lineage>
</organism>
<feature type="region of interest" description="Disordered" evidence="1">
    <location>
        <begin position="111"/>
        <end position="131"/>
    </location>
</feature>